<evidence type="ECO:0000313" key="1">
    <source>
        <dbReference type="EMBL" id="MDQ0327041.1"/>
    </source>
</evidence>
<keyword evidence="2" id="KW-1185">Reference proteome</keyword>
<sequence>MFLPIQGVAAGQAALMPTGTTASSRPLELHALSLESS</sequence>
<gene>
    <name evidence="1" type="ORF">J2R99_002910</name>
</gene>
<evidence type="ECO:0000313" key="2">
    <source>
        <dbReference type="Proteomes" id="UP001230253"/>
    </source>
</evidence>
<proteinExistence type="predicted"/>
<name>A0ABU0C938_9BRAD</name>
<accession>A0ABU0C938</accession>
<reference evidence="1 2" key="1">
    <citation type="submission" date="2023-07" db="EMBL/GenBank/DDBJ databases">
        <title>Genomic Encyclopedia of Type Strains, Phase IV (KMG-IV): sequencing the most valuable type-strain genomes for metagenomic binning, comparative biology and taxonomic classification.</title>
        <authorList>
            <person name="Goeker M."/>
        </authorList>
    </citation>
    <scope>NUCLEOTIDE SEQUENCE [LARGE SCALE GENOMIC DNA]</scope>
    <source>
        <strain evidence="1 2">DSM 11549</strain>
    </source>
</reference>
<organism evidence="1 2">
    <name type="scientific">Rhodopseudomonas julia</name>
    <dbReference type="NCBI Taxonomy" id="200617"/>
    <lineage>
        <taxon>Bacteria</taxon>
        <taxon>Pseudomonadati</taxon>
        <taxon>Pseudomonadota</taxon>
        <taxon>Alphaproteobacteria</taxon>
        <taxon>Hyphomicrobiales</taxon>
        <taxon>Nitrobacteraceae</taxon>
        <taxon>Rhodopseudomonas</taxon>
    </lineage>
</organism>
<dbReference type="Proteomes" id="UP001230253">
    <property type="component" value="Unassembled WGS sequence"/>
</dbReference>
<protein>
    <submittedName>
        <fullName evidence="1">Uncharacterized protein</fullName>
    </submittedName>
</protein>
<dbReference type="EMBL" id="JAUSUK010000002">
    <property type="protein sequence ID" value="MDQ0327041.1"/>
    <property type="molecule type" value="Genomic_DNA"/>
</dbReference>
<comment type="caution">
    <text evidence="1">The sequence shown here is derived from an EMBL/GenBank/DDBJ whole genome shotgun (WGS) entry which is preliminary data.</text>
</comment>